<accession>A0A2S3HNG6</accession>
<gene>
    <name evidence="1" type="ORF">PAHAL_5G035200</name>
</gene>
<dbReference type="AlphaFoldDB" id="A0A2S3HNG6"/>
<dbReference type="Proteomes" id="UP000243499">
    <property type="component" value="Chromosome 5"/>
</dbReference>
<sequence length="31" mass="3498">MTCMVVVSRFKFLLSLSLRCLSCMLFEAVGL</sequence>
<dbReference type="EMBL" id="CM008050">
    <property type="protein sequence ID" value="PAN26741.1"/>
    <property type="molecule type" value="Genomic_DNA"/>
</dbReference>
<proteinExistence type="predicted"/>
<evidence type="ECO:0000313" key="1">
    <source>
        <dbReference type="EMBL" id="PAN26741.1"/>
    </source>
</evidence>
<dbReference type="Gramene" id="PAN26741">
    <property type="protein sequence ID" value="PAN26741"/>
    <property type="gene ID" value="PAHAL_5G035200"/>
</dbReference>
<organism evidence="1">
    <name type="scientific">Panicum hallii</name>
    <dbReference type="NCBI Taxonomy" id="206008"/>
    <lineage>
        <taxon>Eukaryota</taxon>
        <taxon>Viridiplantae</taxon>
        <taxon>Streptophyta</taxon>
        <taxon>Embryophyta</taxon>
        <taxon>Tracheophyta</taxon>
        <taxon>Spermatophyta</taxon>
        <taxon>Magnoliopsida</taxon>
        <taxon>Liliopsida</taxon>
        <taxon>Poales</taxon>
        <taxon>Poaceae</taxon>
        <taxon>PACMAD clade</taxon>
        <taxon>Panicoideae</taxon>
        <taxon>Panicodae</taxon>
        <taxon>Paniceae</taxon>
        <taxon>Panicinae</taxon>
        <taxon>Panicum</taxon>
        <taxon>Panicum sect. Panicum</taxon>
    </lineage>
</organism>
<name>A0A2S3HNG6_9POAL</name>
<reference evidence="1" key="1">
    <citation type="submission" date="2018-04" db="EMBL/GenBank/DDBJ databases">
        <title>WGS assembly of Panicum hallii.</title>
        <authorList>
            <person name="Lovell J."/>
            <person name="Jenkins J."/>
            <person name="Lowry D."/>
            <person name="Mamidi S."/>
            <person name="Sreedasyam A."/>
            <person name="Weng X."/>
            <person name="Barry K."/>
            <person name="Bonette J."/>
            <person name="Campitelli B."/>
            <person name="Daum C."/>
            <person name="Gordon S."/>
            <person name="Gould B."/>
            <person name="Lipzen A."/>
            <person name="Macqueen A."/>
            <person name="Palacio-Mejia J."/>
            <person name="Plott C."/>
            <person name="Shakirov E."/>
            <person name="Shu S."/>
            <person name="Yoshinaga Y."/>
            <person name="Zane M."/>
            <person name="Rokhsar D."/>
            <person name="Grimwood J."/>
            <person name="Schmutz J."/>
            <person name="Juenger T."/>
        </authorList>
    </citation>
    <scope>NUCLEOTIDE SEQUENCE [LARGE SCALE GENOMIC DNA]</scope>
    <source>
        <strain evidence="1">FIL2</strain>
    </source>
</reference>
<protein>
    <submittedName>
        <fullName evidence="1">Uncharacterized protein</fullName>
    </submittedName>
</protein>